<protein>
    <submittedName>
        <fullName evidence="2">PadR family transcriptional regulator</fullName>
    </submittedName>
</protein>
<evidence type="ECO:0000259" key="1">
    <source>
        <dbReference type="Pfam" id="PF03551"/>
    </source>
</evidence>
<dbReference type="GeneID" id="83015696"/>
<accession>A0A412FZ98</accession>
<dbReference type="PANTHER" id="PTHR33169">
    <property type="entry name" value="PADR-FAMILY TRANSCRIPTIONAL REGULATOR"/>
    <property type="match status" value="1"/>
</dbReference>
<dbReference type="InterPro" id="IPR036388">
    <property type="entry name" value="WH-like_DNA-bd_sf"/>
</dbReference>
<comment type="caution">
    <text evidence="2">The sequence shown here is derived from an EMBL/GenBank/DDBJ whole genome shotgun (WGS) entry which is preliminary data.</text>
</comment>
<dbReference type="RefSeq" id="WP_117895082.1">
    <property type="nucleotide sequence ID" value="NZ_CABJCV010000011.1"/>
</dbReference>
<dbReference type="Pfam" id="PF03551">
    <property type="entry name" value="PadR"/>
    <property type="match status" value="1"/>
</dbReference>
<dbReference type="SUPFAM" id="SSF46785">
    <property type="entry name" value="Winged helix' DNA-binding domain"/>
    <property type="match status" value="1"/>
</dbReference>
<sequence length="112" mass="12994">MNAQFKKGVLDLVVMVVVSQHDIYGYELVKRVCQVVEVNEGTIYPLLKRMTNEKYFETYLVESTEGPPRKYYRITALGLATMNELKTEWLAFSKQLNLFLEGGNHDDEKRIS</sequence>
<dbReference type="InterPro" id="IPR052509">
    <property type="entry name" value="Metal_resp_DNA-bind_regulator"/>
</dbReference>
<feature type="domain" description="Transcription regulator PadR N-terminal" evidence="1">
    <location>
        <begin position="14"/>
        <end position="83"/>
    </location>
</feature>
<evidence type="ECO:0000313" key="3">
    <source>
        <dbReference type="Proteomes" id="UP000284178"/>
    </source>
</evidence>
<keyword evidence="3" id="KW-1185">Reference proteome</keyword>
<dbReference type="Proteomes" id="UP000284178">
    <property type="component" value="Unassembled WGS sequence"/>
</dbReference>
<dbReference type="AlphaFoldDB" id="A0A412FZ98"/>
<dbReference type="PANTHER" id="PTHR33169:SF24">
    <property type="entry name" value="TRANSCRIPTIONAL REGULATOR, PADR FAMILY"/>
    <property type="match status" value="1"/>
</dbReference>
<dbReference type="InterPro" id="IPR036390">
    <property type="entry name" value="WH_DNA-bd_sf"/>
</dbReference>
<dbReference type="EMBL" id="QRUP01000011">
    <property type="protein sequence ID" value="RGR73513.1"/>
    <property type="molecule type" value="Genomic_DNA"/>
</dbReference>
<dbReference type="InterPro" id="IPR005149">
    <property type="entry name" value="Tscrpt_reg_PadR_N"/>
</dbReference>
<name>A0A412FZ98_9FIRM</name>
<gene>
    <name evidence="2" type="ORF">DWY25_09815</name>
</gene>
<evidence type="ECO:0000313" key="2">
    <source>
        <dbReference type="EMBL" id="RGR73513.1"/>
    </source>
</evidence>
<dbReference type="Gene3D" id="1.10.10.10">
    <property type="entry name" value="Winged helix-like DNA-binding domain superfamily/Winged helix DNA-binding domain"/>
    <property type="match status" value="1"/>
</dbReference>
<organism evidence="2 3">
    <name type="scientific">Holdemania filiformis</name>
    <dbReference type="NCBI Taxonomy" id="61171"/>
    <lineage>
        <taxon>Bacteria</taxon>
        <taxon>Bacillati</taxon>
        <taxon>Bacillota</taxon>
        <taxon>Erysipelotrichia</taxon>
        <taxon>Erysipelotrichales</taxon>
        <taxon>Erysipelotrichaceae</taxon>
        <taxon>Holdemania</taxon>
    </lineage>
</organism>
<reference evidence="2 3" key="1">
    <citation type="submission" date="2018-08" db="EMBL/GenBank/DDBJ databases">
        <title>A genome reference for cultivated species of the human gut microbiota.</title>
        <authorList>
            <person name="Zou Y."/>
            <person name="Xue W."/>
            <person name="Luo G."/>
        </authorList>
    </citation>
    <scope>NUCLEOTIDE SEQUENCE [LARGE SCALE GENOMIC DNA]</scope>
    <source>
        <strain evidence="2 3">AF24-29</strain>
    </source>
</reference>
<proteinExistence type="predicted"/>